<sequence length="71" mass="8879">MNKIYKFYSWFLFKNLFQIKLVIFILNFIKYSLNIISSKLYLMNIIILDIILILFLSIFWIYFSTYNRYIQ</sequence>
<keyword evidence="2" id="KW-0150">Chloroplast</keyword>
<evidence type="ECO:0000256" key="1">
    <source>
        <dbReference type="SAM" id="Phobius"/>
    </source>
</evidence>
<keyword evidence="1" id="KW-1133">Transmembrane helix</keyword>
<feature type="transmembrane region" description="Helical" evidence="1">
    <location>
        <begin position="7"/>
        <end position="29"/>
    </location>
</feature>
<accession>Q1ACN2</accession>
<feature type="transmembrane region" description="Helical" evidence="1">
    <location>
        <begin position="41"/>
        <end position="63"/>
    </location>
</feature>
<dbReference type="GeneID" id="4100263"/>
<organism evidence="2">
    <name type="scientific">Chara vulgaris</name>
    <name type="common">Common stonewort</name>
    <dbReference type="NCBI Taxonomy" id="55564"/>
    <lineage>
        <taxon>Eukaryota</taxon>
        <taxon>Viridiplantae</taxon>
        <taxon>Streptophyta</taxon>
        <taxon>Charophyceae</taxon>
        <taxon>Charales</taxon>
        <taxon>Characeae</taxon>
        <taxon>Chara</taxon>
    </lineage>
</organism>
<name>Q1ACN2_CHAVU</name>
<protein>
    <submittedName>
        <fullName evidence="2">Uncharacterized protein orf71a</fullName>
    </submittedName>
</protein>
<keyword evidence="1" id="KW-0472">Membrane</keyword>
<proteinExistence type="predicted"/>
<geneLocation type="chloroplast" evidence="2"/>
<keyword evidence="1" id="KW-0812">Transmembrane</keyword>
<evidence type="ECO:0000313" key="2">
    <source>
        <dbReference type="EMBL" id="ABA61988.1"/>
    </source>
</evidence>
<gene>
    <name evidence="2" type="primary">orf71a</name>
</gene>
<dbReference type="EMBL" id="DQ229107">
    <property type="protein sequence ID" value="ABA61988.1"/>
    <property type="molecule type" value="Genomic_DNA"/>
</dbReference>
<dbReference type="AlphaFoldDB" id="Q1ACN2"/>
<keyword evidence="2" id="KW-0934">Plastid</keyword>
<reference evidence="2" key="1">
    <citation type="journal article" date="2006" name="Mol. Biol. Evol.">
        <title>The chloroplast genome sequence of Chara vulgaris sheds new light into the closest green algal relatives of land plants.</title>
        <authorList>
            <person name="Turmel M."/>
            <person name="Otis C."/>
            <person name="Lemieux C."/>
        </authorList>
    </citation>
    <scope>NUCLEOTIDE SEQUENCE</scope>
</reference>
<dbReference type="RefSeq" id="YP_635715.1">
    <property type="nucleotide sequence ID" value="NC_008097.1"/>
</dbReference>